<dbReference type="EMBL" id="CP061172">
    <property type="protein sequence ID" value="QNR65352.1"/>
    <property type="molecule type" value="Genomic_DNA"/>
</dbReference>
<gene>
    <name evidence="2" type="ORF">IAQ67_15765</name>
</gene>
<accession>A0A7H0Y2P4</accession>
<dbReference type="InterPro" id="IPR027393">
    <property type="entry name" value="Virus_scaffolding_prot_C"/>
</dbReference>
<dbReference type="AlphaFoldDB" id="A0A7H0Y2P4"/>
<dbReference type="Pfam" id="PF08858">
    <property type="entry name" value="IDEAL"/>
    <property type="match status" value="1"/>
</dbReference>
<proteinExistence type="predicted"/>
<dbReference type="Gene3D" id="4.10.810.10">
    <property type="entry name" value="Virus Scaffolding Protein, Chain A"/>
    <property type="match status" value="1"/>
</dbReference>
<organism evidence="2 3">
    <name type="scientific">Paenibacillus peoriae</name>
    <dbReference type="NCBI Taxonomy" id="59893"/>
    <lineage>
        <taxon>Bacteria</taxon>
        <taxon>Bacillati</taxon>
        <taxon>Bacillota</taxon>
        <taxon>Bacilli</taxon>
        <taxon>Bacillales</taxon>
        <taxon>Paenibacillaceae</taxon>
        <taxon>Paenibacillus</taxon>
    </lineage>
</organism>
<reference evidence="2 3" key="1">
    <citation type="submission" date="2020-09" db="EMBL/GenBank/DDBJ databases">
        <title>Characterization of Paenibacillus peoriae strain ZF390 with broad-spectrum antimicrobial activity as a potential biocontrol agent.</title>
        <authorList>
            <person name="Li L."/>
            <person name="Zhao Y."/>
            <person name="Li B."/>
            <person name="Xie X."/>
        </authorList>
    </citation>
    <scope>NUCLEOTIDE SEQUENCE [LARGE SCALE GENOMIC DNA]</scope>
    <source>
        <strain evidence="2 3">ZF390</strain>
    </source>
</reference>
<feature type="domain" description="IDEAL" evidence="1">
    <location>
        <begin position="114"/>
        <end position="149"/>
    </location>
</feature>
<dbReference type="Proteomes" id="UP000516384">
    <property type="component" value="Chromosome"/>
</dbReference>
<dbReference type="SMART" id="SM00914">
    <property type="entry name" value="IDEAL"/>
    <property type="match status" value="1"/>
</dbReference>
<evidence type="ECO:0000313" key="3">
    <source>
        <dbReference type="Proteomes" id="UP000516384"/>
    </source>
</evidence>
<dbReference type="InterPro" id="IPR014957">
    <property type="entry name" value="IDEAL_dom"/>
</dbReference>
<dbReference type="RefSeq" id="WP_190297254.1">
    <property type="nucleotide sequence ID" value="NZ_CP061172.1"/>
</dbReference>
<protein>
    <submittedName>
        <fullName evidence="2">IDEAL domain-containing protein</fullName>
    </submittedName>
</protein>
<evidence type="ECO:0000313" key="2">
    <source>
        <dbReference type="EMBL" id="QNR65352.1"/>
    </source>
</evidence>
<sequence length="153" mass="17947">MKFLNQADIFEILKKSLKKHYGNFTSEPKIEIDVDVMASSYNFIVRKLDFSGRIVSFKYKEEIFKRRLTLNEIRGMLELELGGKVDVAAYINEINQIEENMNSYNMNTVLVATVIKEEPELDKESIMSLIDMAIDMNDKEWFIELSKTYKQLQ</sequence>
<name>A0A7H0Y2P4_9BACL</name>
<evidence type="ECO:0000259" key="1">
    <source>
        <dbReference type="SMART" id="SM00914"/>
    </source>
</evidence>